<dbReference type="InterPro" id="IPR003695">
    <property type="entry name" value="Ppx_GppA_N"/>
</dbReference>
<evidence type="ECO:0000313" key="13">
    <source>
        <dbReference type="EMBL" id="REH40048.1"/>
    </source>
</evidence>
<evidence type="ECO:0000256" key="2">
    <source>
        <dbReference type="ARBA" id="ARBA00004202"/>
    </source>
</evidence>
<dbReference type="FunFam" id="3.30.420.40:FF:000023">
    <property type="entry name" value="Guanosine-5'-triphosphate,3'-diphosphate pyrophosphatase"/>
    <property type="match status" value="1"/>
</dbReference>
<comment type="cofactor">
    <cofactor evidence="1">
        <name>Mg(2+)</name>
        <dbReference type="ChEBI" id="CHEBI:18420"/>
    </cofactor>
</comment>
<keyword evidence="9" id="KW-0472">Membrane</keyword>
<evidence type="ECO:0000259" key="12">
    <source>
        <dbReference type="Pfam" id="PF21447"/>
    </source>
</evidence>
<dbReference type="InterPro" id="IPR022371">
    <property type="entry name" value="Exopolyphosphatase"/>
</dbReference>
<dbReference type="OrthoDB" id="9793035at2"/>
<dbReference type="PANTHER" id="PTHR30005">
    <property type="entry name" value="EXOPOLYPHOSPHATASE"/>
    <property type="match status" value="1"/>
</dbReference>
<dbReference type="InterPro" id="IPR048950">
    <property type="entry name" value="Ppx_GppA_C"/>
</dbReference>
<comment type="subcellular location">
    <subcellularLocation>
        <location evidence="2">Cell membrane</location>
        <topology evidence="2">Peripheral membrane protein</topology>
    </subcellularLocation>
</comment>
<comment type="catalytic activity">
    <reaction evidence="10">
        <text>[phosphate](n) + H2O = [phosphate](n-1) + phosphate + H(+)</text>
        <dbReference type="Rhea" id="RHEA:21528"/>
        <dbReference type="Rhea" id="RHEA-COMP:9859"/>
        <dbReference type="Rhea" id="RHEA-COMP:14279"/>
        <dbReference type="ChEBI" id="CHEBI:15377"/>
        <dbReference type="ChEBI" id="CHEBI:15378"/>
        <dbReference type="ChEBI" id="CHEBI:16838"/>
        <dbReference type="ChEBI" id="CHEBI:43474"/>
        <dbReference type="EC" id="3.6.1.11"/>
    </reaction>
</comment>
<dbReference type="GO" id="GO:0004309">
    <property type="term" value="F:exopolyphosphatase activity"/>
    <property type="evidence" value="ECO:0007669"/>
    <property type="project" value="UniProtKB-EC"/>
</dbReference>
<feature type="domain" description="Ppx/GppA phosphatase C-terminal" evidence="12">
    <location>
        <begin position="315"/>
        <end position="488"/>
    </location>
</feature>
<dbReference type="PANTHER" id="PTHR30005:SF14">
    <property type="entry name" value="EXOPOLYPHOSPHATASE"/>
    <property type="match status" value="1"/>
</dbReference>
<evidence type="ECO:0000313" key="14">
    <source>
        <dbReference type="Proteomes" id="UP000256774"/>
    </source>
</evidence>
<gene>
    <name evidence="13" type="ORF">DFR26_0246</name>
</gene>
<protein>
    <recommendedName>
        <fullName evidence="6">Exopolyphosphatase</fullName>
        <ecNumber evidence="5">3.6.1.11</ecNumber>
    </recommendedName>
</protein>
<dbReference type="Proteomes" id="UP000256774">
    <property type="component" value="Unassembled WGS sequence"/>
</dbReference>
<dbReference type="NCBIfam" id="TIGR03706">
    <property type="entry name" value="exo_poly_only"/>
    <property type="match status" value="1"/>
</dbReference>
<evidence type="ECO:0000256" key="9">
    <source>
        <dbReference type="ARBA" id="ARBA00023136"/>
    </source>
</evidence>
<keyword evidence="7" id="KW-1003">Cell membrane</keyword>
<accession>A0A3E0H8K2</accession>
<dbReference type="Gene3D" id="3.30.420.150">
    <property type="entry name" value="Exopolyphosphatase. Domain 2"/>
    <property type="match status" value="1"/>
</dbReference>
<proteinExistence type="inferred from homology"/>
<dbReference type="EC" id="3.6.1.11" evidence="5"/>
<dbReference type="SUPFAM" id="SSF109604">
    <property type="entry name" value="HD-domain/PDEase-like"/>
    <property type="match status" value="1"/>
</dbReference>
<dbReference type="InterPro" id="IPR030673">
    <property type="entry name" value="PyroPPase_GppA_Ppx"/>
</dbReference>
<evidence type="ECO:0000256" key="8">
    <source>
        <dbReference type="ARBA" id="ARBA00022801"/>
    </source>
</evidence>
<evidence type="ECO:0000256" key="5">
    <source>
        <dbReference type="ARBA" id="ARBA00012451"/>
    </source>
</evidence>
<evidence type="ECO:0000256" key="3">
    <source>
        <dbReference type="ARBA" id="ARBA00007125"/>
    </source>
</evidence>
<dbReference type="FunFam" id="3.30.420.150:FF:000001">
    <property type="entry name" value="Guanosine-5'-triphosphate,3'-diphosphate pyrophosphatase"/>
    <property type="match status" value="1"/>
</dbReference>
<evidence type="ECO:0000259" key="11">
    <source>
        <dbReference type="Pfam" id="PF02541"/>
    </source>
</evidence>
<dbReference type="SUPFAM" id="SSF53067">
    <property type="entry name" value="Actin-like ATPase domain"/>
    <property type="match status" value="2"/>
</dbReference>
<dbReference type="Gene3D" id="1.10.3210.10">
    <property type="entry name" value="Hypothetical protein af1432"/>
    <property type="match status" value="1"/>
</dbReference>
<feature type="domain" description="Ppx/GppA phosphatase N-terminal" evidence="11">
    <location>
        <begin position="26"/>
        <end position="309"/>
    </location>
</feature>
<evidence type="ECO:0000256" key="10">
    <source>
        <dbReference type="ARBA" id="ARBA00047607"/>
    </source>
</evidence>
<dbReference type="PIRSF" id="PIRSF001267">
    <property type="entry name" value="Pyrophosphatase_GppA_Ppx"/>
    <property type="match status" value="1"/>
</dbReference>
<dbReference type="InterPro" id="IPR050273">
    <property type="entry name" value="GppA/Ppx_hydrolase"/>
</dbReference>
<reference evidence="13 14" key="1">
    <citation type="submission" date="2018-08" db="EMBL/GenBank/DDBJ databases">
        <title>Genomic Encyclopedia of Type Strains, Phase IV (KMG-IV): sequencing the most valuable type-strain genomes for metagenomic binning, comparative biology and taxonomic classification.</title>
        <authorList>
            <person name="Goeker M."/>
        </authorList>
    </citation>
    <scope>NUCLEOTIDE SEQUENCE [LARGE SCALE GENOMIC DNA]</scope>
    <source>
        <strain evidence="13 14">DSM 26022</strain>
    </source>
</reference>
<dbReference type="GO" id="GO:0005886">
    <property type="term" value="C:plasma membrane"/>
    <property type="evidence" value="ECO:0007669"/>
    <property type="project" value="UniProtKB-SubCell"/>
</dbReference>
<name>A0A3E0H8K2_9GAMM</name>
<dbReference type="GO" id="GO:0006798">
    <property type="term" value="P:polyphosphate catabolic process"/>
    <property type="evidence" value="ECO:0007669"/>
    <property type="project" value="TreeGrafter"/>
</dbReference>
<dbReference type="EMBL" id="QUNR01000001">
    <property type="protein sequence ID" value="REH40048.1"/>
    <property type="molecule type" value="Genomic_DNA"/>
</dbReference>
<evidence type="ECO:0000256" key="1">
    <source>
        <dbReference type="ARBA" id="ARBA00001946"/>
    </source>
</evidence>
<keyword evidence="14" id="KW-1185">Reference proteome</keyword>
<keyword evidence="8" id="KW-0378">Hydrolase</keyword>
<evidence type="ECO:0000256" key="4">
    <source>
        <dbReference type="ARBA" id="ARBA00011738"/>
    </source>
</evidence>
<sequence length="501" mass="55211">MPRSQALDDGLMAAVDMGSNSFHLAIARLDHGVVRLTDSLSEKVQLAAGLDENQQLTDEAIDRAMACLSRFSQHLAGVEPQRLRIVGTNALRVARNARRFARAAQEVLNHPIEIIAGREEARLIYVGVSQTLAGQGKRLVVDIGGGSTEFIIGERHEPLLTESLHMGCVSYTQRFFPDGQITEKSLNRAITSAQQELASIARAYRDMGWDSAVGSSGTIKAIRHVVNSFGWATPEGHIPADAIAKLRELLLSVSDIRELQLPGLKDDRRLLMPAGFAIVSAMFASLHIDTLGFSEGALREGVLYDMLGRFGEGDIRERSIVSLQQRYGIDGEFSTRVCNTASELFAQLQPVFNFSEDDLGTLLRAAQLHEIGKAISHTGYHKHGAYLLFHADLAGFSKPEQEALSLMVGSHRRRLRTENIDALKAAGDVVLLQLTLILRLAVLLNHSRSRDDAALPRVRSDGQHYRLDFAKDWLKTHPLTLADLEQESGYFQSAGFKLTVY</sequence>
<comment type="subunit">
    <text evidence="4">Homodimer.</text>
</comment>
<dbReference type="Gene3D" id="3.30.420.40">
    <property type="match status" value="1"/>
</dbReference>
<dbReference type="Pfam" id="PF21447">
    <property type="entry name" value="Ppx-GppA_III"/>
    <property type="match status" value="1"/>
</dbReference>
<dbReference type="Pfam" id="PF02541">
    <property type="entry name" value="Ppx-GppA"/>
    <property type="match status" value="1"/>
</dbReference>
<dbReference type="AlphaFoldDB" id="A0A3E0H8K2"/>
<comment type="similarity">
    <text evidence="3">Belongs to the GppA/Ppx family.</text>
</comment>
<comment type="caution">
    <text evidence="13">The sequence shown here is derived from an EMBL/GenBank/DDBJ whole genome shotgun (WGS) entry which is preliminary data.</text>
</comment>
<dbReference type="RefSeq" id="WP_116207122.1">
    <property type="nucleotide sequence ID" value="NZ_QUNR01000001.1"/>
</dbReference>
<organism evidence="13 14">
    <name type="scientific">Paraperlucidibaca baekdonensis</name>
    <dbReference type="NCBI Taxonomy" id="748120"/>
    <lineage>
        <taxon>Bacteria</taxon>
        <taxon>Pseudomonadati</taxon>
        <taxon>Pseudomonadota</taxon>
        <taxon>Gammaproteobacteria</taxon>
        <taxon>Moraxellales</taxon>
        <taxon>Moraxellaceae</taxon>
        <taxon>Paraperlucidibaca</taxon>
    </lineage>
</organism>
<dbReference type="InterPro" id="IPR043129">
    <property type="entry name" value="ATPase_NBD"/>
</dbReference>
<evidence type="ECO:0000256" key="6">
    <source>
        <dbReference type="ARBA" id="ARBA00020416"/>
    </source>
</evidence>
<evidence type="ECO:0000256" key="7">
    <source>
        <dbReference type="ARBA" id="ARBA00022475"/>
    </source>
</evidence>
<dbReference type="CDD" id="cd24053">
    <property type="entry name" value="ASKHA_NBD_EcPPX-GppA-like"/>
    <property type="match status" value="1"/>
</dbReference>